<feature type="compositionally biased region" description="Basic and acidic residues" evidence="1">
    <location>
        <begin position="31"/>
        <end position="45"/>
    </location>
</feature>
<evidence type="ECO:0000259" key="2">
    <source>
        <dbReference type="PROSITE" id="PS50057"/>
    </source>
</evidence>
<keyword evidence="4" id="KW-1185">Reference proteome</keyword>
<dbReference type="InterPro" id="IPR001611">
    <property type="entry name" value="Leu-rich_rpt"/>
</dbReference>
<evidence type="ECO:0000313" key="4">
    <source>
        <dbReference type="Proteomes" id="UP000054408"/>
    </source>
</evidence>
<protein>
    <submittedName>
        <fullName evidence="3">Leucine-rich repeat protein</fullName>
    </submittedName>
</protein>
<organism evidence="3 4">
    <name type="scientific">Thecamonas trahens ATCC 50062</name>
    <dbReference type="NCBI Taxonomy" id="461836"/>
    <lineage>
        <taxon>Eukaryota</taxon>
        <taxon>Apusozoa</taxon>
        <taxon>Apusomonadida</taxon>
        <taxon>Apusomonadidae</taxon>
        <taxon>Thecamonas</taxon>
    </lineage>
</organism>
<sequence>MSSDSDSSDMSGTFSSSEYGSEASPVKSKGKSKDKTKAKAGDKGNGKVSAASPDVASAEDGVVTSGGISQSGDQSADAPPPASGAGDANESAGSDSDSGLSSGSDHDAPKAPSSVPPPVPTSRPKFQKRRKERPAVAPPAPPSATTNSAGSDSVSASDSSPAPQPPAVVDGARSDSGSDSESDTGAGGAAEGSGKGKEESDGVLEAVATGKDANRARVRSVLHISDDGLPSSRTLTPAPEELLKKDSLLDSVELGGESLVVSVLTMSGTKKALKVTTNVTVQLLKEEFARRIGMYDHSLFELVDAADSSADRWLDPTARLGSLGLDPAAAKITLKVKYWKEPRTLTDPKAITLMYEQIQHHLVAGTWQASEGQTLLLGSYHIQAMFGDFVSTETTVSYLDDIELDEFLPPWLIKVMPKSYYEMRLARLHERLAGKFADESAARAQFIEVARQLPSFGLTMYMVSSKRGRALQIGVAEDGLFVLVPSRSRVGSSSANASAVTELERFIPYTRLVAWRASPTGTSFELECKSQGRTVGAEDDVLESGVERITFHASRTVVDSILGLITAYYRLLLHGGLLGEERAAREAELDVDWAAYEQALPAPTVFNPPARRKLTWSIFPSRLEVFKHMLMQVFRTEGLAPVVKLWHDADLAIDTNRWIGTLELYQAGLTSATLKGVMTAMVQTFSFESASGELVENFNVEHLLLGSNAVDKVGTPHLGSALTSPSLMRLRLRRSTSRTTHRSSLVKLPFLADLLLAGCDISHKGATALFEALAGHGTLERLVLARNKIADDRGWGQPLKAMLQHSQALTELDFSSNKISDSGLDALLGGLMLSASLVHLDVSDNKFSSKVGKNLAMYLLAPSVKIRSIAVGACKLSADVSAEFGRVLAVNTQLTCLNFAGTSFGKGGPLAVLDVLPASRSLVQLDLSGTGLDSKSMSSLAAAILGNATITDLNLADNKLGSGKLALKAALAKNKVLARLDLSNNGLKSSDVDDLAGSLERNATLKVLILDGNSYGNHGLEHMCRALQANRGLLTLSMARSKVGDKGLVLLPAAFSNNKFLHNLVLDGNSITDSGLRYVLDALSRNNTLATLSLEGNSLRDTTAFAADVADMTTVIYV</sequence>
<proteinExistence type="predicted"/>
<feature type="region of interest" description="Disordered" evidence="1">
    <location>
        <begin position="1"/>
        <end position="202"/>
    </location>
</feature>
<feature type="compositionally biased region" description="Low complexity" evidence="1">
    <location>
        <begin position="143"/>
        <end position="179"/>
    </location>
</feature>
<dbReference type="SUPFAM" id="SSF47031">
    <property type="entry name" value="Second domain of FERM"/>
    <property type="match status" value="1"/>
</dbReference>
<dbReference type="InterPro" id="IPR014352">
    <property type="entry name" value="FERM/acyl-CoA-bd_prot_sf"/>
</dbReference>
<name>A0A0L0DT69_THETB</name>
<dbReference type="SMART" id="SM00295">
    <property type="entry name" value="B41"/>
    <property type="match status" value="1"/>
</dbReference>
<reference evidence="3 4" key="1">
    <citation type="submission" date="2010-05" db="EMBL/GenBank/DDBJ databases">
        <title>The Genome Sequence of Thecamonas trahens ATCC 50062.</title>
        <authorList>
            <consortium name="The Broad Institute Genome Sequencing Platform"/>
            <person name="Russ C."/>
            <person name="Cuomo C."/>
            <person name="Shea T."/>
            <person name="Young S.K."/>
            <person name="Zeng Q."/>
            <person name="Koehrsen M."/>
            <person name="Haas B."/>
            <person name="Borodovsky M."/>
            <person name="Guigo R."/>
            <person name="Alvarado L."/>
            <person name="Berlin A."/>
            <person name="Bochicchio J."/>
            <person name="Borenstein D."/>
            <person name="Chapman S."/>
            <person name="Chen Z."/>
            <person name="Freedman E."/>
            <person name="Gellesch M."/>
            <person name="Goldberg J."/>
            <person name="Griggs A."/>
            <person name="Gujja S."/>
            <person name="Heilman E."/>
            <person name="Heiman D."/>
            <person name="Hepburn T."/>
            <person name="Howarth C."/>
            <person name="Jen D."/>
            <person name="Larson L."/>
            <person name="Mehta T."/>
            <person name="Park D."/>
            <person name="Pearson M."/>
            <person name="Roberts A."/>
            <person name="Saif S."/>
            <person name="Shenoy N."/>
            <person name="Sisk P."/>
            <person name="Stolte C."/>
            <person name="Sykes S."/>
            <person name="Thomson T."/>
            <person name="Walk T."/>
            <person name="White J."/>
            <person name="Yandava C."/>
            <person name="Burger G."/>
            <person name="Gray M.W."/>
            <person name="Holland P.W.H."/>
            <person name="King N."/>
            <person name="Lang F.B.F."/>
            <person name="Roger A.J."/>
            <person name="Ruiz-Trillo I."/>
            <person name="Lander E."/>
            <person name="Nusbaum C."/>
        </authorList>
    </citation>
    <scope>NUCLEOTIDE SEQUENCE [LARGE SCALE GENOMIC DNA]</scope>
    <source>
        <strain evidence="3 4">ATCC 50062</strain>
    </source>
</reference>
<dbReference type="AlphaFoldDB" id="A0A0L0DT69"/>
<dbReference type="RefSeq" id="XP_013752961.1">
    <property type="nucleotide sequence ID" value="XM_013897507.1"/>
</dbReference>
<dbReference type="InterPro" id="IPR019749">
    <property type="entry name" value="Band_41_domain"/>
</dbReference>
<gene>
    <name evidence="3" type="ORF">AMSG_11084</name>
</gene>
<dbReference type="eggNOG" id="KOG4308">
    <property type="taxonomic scope" value="Eukaryota"/>
</dbReference>
<accession>A0A0L0DT69</accession>
<dbReference type="Gene3D" id="3.80.10.10">
    <property type="entry name" value="Ribonuclease Inhibitor"/>
    <property type="match status" value="2"/>
</dbReference>
<dbReference type="STRING" id="461836.A0A0L0DT69"/>
<dbReference type="SUPFAM" id="SSF52047">
    <property type="entry name" value="RNI-like"/>
    <property type="match status" value="2"/>
</dbReference>
<evidence type="ECO:0000313" key="3">
    <source>
        <dbReference type="EMBL" id="KNC55422.1"/>
    </source>
</evidence>
<dbReference type="CDD" id="cd01765">
    <property type="entry name" value="FERM_F0_F1"/>
    <property type="match status" value="1"/>
</dbReference>
<dbReference type="OrthoDB" id="120976at2759"/>
<dbReference type="Gene3D" id="1.20.80.10">
    <property type="match status" value="1"/>
</dbReference>
<dbReference type="InterPro" id="IPR052394">
    <property type="entry name" value="LRR-containing"/>
</dbReference>
<dbReference type="PANTHER" id="PTHR24114">
    <property type="entry name" value="LEUCINE RICH REPEAT FAMILY PROTEIN"/>
    <property type="match status" value="1"/>
</dbReference>
<dbReference type="EMBL" id="GL349501">
    <property type="protein sequence ID" value="KNC55422.1"/>
    <property type="molecule type" value="Genomic_DNA"/>
</dbReference>
<dbReference type="InterPro" id="IPR019748">
    <property type="entry name" value="FERM_central"/>
</dbReference>
<dbReference type="PANTHER" id="PTHR24114:SF2">
    <property type="entry name" value="F-BOX DOMAIN-CONTAINING PROTEIN-RELATED"/>
    <property type="match status" value="1"/>
</dbReference>
<dbReference type="eggNOG" id="KOG0792">
    <property type="taxonomic scope" value="Eukaryota"/>
</dbReference>
<dbReference type="CDD" id="cd14473">
    <property type="entry name" value="FERM_B-lobe"/>
    <property type="match status" value="1"/>
</dbReference>
<feature type="compositionally biased region" description="Low complexity" evidence="1">
    <location>
        <begin position="1"/>
        <end position="17"/>
    </location>
</feature>
<feature type="domain" description="FERM" evidence="2">
    <location>
        <begin position="259"/>
        <end position="576"/>
    </location>
</feature>
<dbReference type="Pfam" id="PF00373">
    <property type="entry name" value="FERM_M"/>
    <property type="match status" value="1"/>
</dbReference>
<feature type="compositionally biased region" description="Low complexity" evidence="1">
    <location>
        <begin position="71"/>
        <end position="103"/>
    </location>
</feature>
<dbReference type="Pfam" id="PF13516">
    <property type="entry name" value="LRR_6"/>
    <property type="match status" value="1"/>
</dbReference>
<dbReference type="InterPro" id="IPR032675">
    <property type="entry name" value="LRR_dom_sf"/>
</dbReference>
<dbReference type="SMART" id="SM00368">
    <property type="entry name" value="LRR_RI"/>
    <property type="match status" value="10"/>
</dbReference>
<dbReference type="GeneID" id="25569149"/>
<dbReference type="Proteomes" id="UP000054408">
    <property type="component" value="Unassembled WGS sequence"/>
</dbReference>
<dbReference type="InterPro" id="IPR000299">
    <property type="entry name" value="FERM_domain"/>
</dbReference>
<dbReference type="PROSITE" id="PS50057">
    <property type="entry name" value="FERM_3"/>
    <property type="match status" value="1"/>
</dbReference>
<dbReference type="InterPro" id="IPR035963">
    <property type="entry name" value="FERM_2"/>
</dbReference>
<evidence type="ECO:0000256" key="1">
    <source>
        <dbReference type="SAM" id="MobiDB-lite"/>
    </source>
</evidence>
<dbReference type="OMA" id="YMEINAR"/>